<feature type="transmembrane region" description="Helical" evidence="6">
    <location>
        <begin position="147"/>
        <end position="168"/>
    </location>
</feature>
<keyword evidence="8" id="KW-1185">Reference proteome</keyword>
<dbReference type="InterPro" id="IPR038330">
    <property type="entry name" value="TspO/MBR-related_sf"/>
</dbReference>
<dbReference type="CDD" id="cd15904">
    <property type="entry name" value="TSPO_MBR"/>
    <property type="match status" value="1"/>
</dbReference>
<dbReference type="Gene3D" id="1.20.1260.100">
    <property type="entry name" value="TspO/MBR protein"/>
    <property type="match status" value="1"/>
</dbReference>
<feature type="transmembrane region" description="Helical" evidence="6">
    <location>
        <begin position="20"/>
        <end position="40"/>
    </location>
</feature>
<dbReference type="RefSeq" id="WP_049992877.1">
    <property type="nucleotide sequence ID" value="NZ_CP031310.1"/>
</dbReference>
<evidence type="ECO:0000256" key="5">
    <source>
        <dbReference type="ARBA" id="ARBA00023136"/>
    </source>
</evidence>
<dbReference type="InterPro" id="IPR004307">
    <property type="entry name" value="TspO_MBR"/>
</dbReference>
<dbReference type="PANTHER" id="PTHR10057">
    <property type="entry name" value="PERIPHERAL-TYPE BENZODIAZEPINE RECEPTOR"/>
    <property type="match status" value="1"/>
</dbReference>
<reference evidence="7 8" key="1">
    <citation type="journal article" date="2019" name="Nat. Commun.">
        <title>A new type of DNA phosphorothioation-based antiviral system in archaea.</title>
        <authorList>
            <person name="Xiong L."/>
            <person name="Liu S."/>
            <person name="Chen S."/>
            <person name="Xiao Y."/>
            <person name="Zhu B."/>
            <person name="Gao Y."/>
            <person name="Zhang Y."/>
            <person name="Chen B."/>
            <person name="Luo J."/>
            <person name="Deng Z."/>
            <person name="Chen X."/>
            <person name="Wang L."/>
            <person name="Chen S."/>
        </authorList>
    </citation>
    <scope>NUCLEOTIDE SEQUENCE [LARGE SCALE GENOMIC DNA]</scope>
    <source>
        <strain evidence="7 8">CBA1105</strain>
    </source>
</reference>
<name>A0A4D6HFI6_9EURY</name>
<keyword evidence="5 6" id="KW-0472">Membrane</keyword>
<dbReference type="FunFam" id="1.20.1260.100:FF:000001">
    <property type="entry name" value="translocator protein 2"/>
    <property type="match status" value="1"/>
</dbReference>
<evidence type="ECO:0000256" key="6">
    <source>
        <dbReference type="SAM" id="Phobius"/>
    </source>
</evidence>
<keyword evidence="3 6" id="KW-0812">Transmembrane</keyword>
<evidence type="ECO:0000256" key="1">
    <source>
        <dbReference type="ARBA" id="ARBA00004141"/>
    </source>
</evidence>
<dbReference type="OrthoDB" id="212929at2157"/>
<dbReference type="Proteomes" id="UP000296706">
    <property type="component" value="Chromosome"/>
</dbReference>
<evidence type="ECO:0000256" key="2">
    <source>
        <dbReference type="ARBA" id="ARBA00007524"/>
    </source>
</evidence>
<comment type="subcellular location">
    <subcellularLocation>
        <location evidence="1">Membrane</location>
        <topology evidence="1">Multi-pass membrane protein</topology>
    </subcellularLocation>
</comment>
<gene>
    <name evidence="7" type="ORF">DV733_15525</name>
</gene>
<dbReference type="PANTHER" id="PTHR10057:SF0">
    <property type="entry name" value="TRANSLOCATOR PROTEIN"/>
    <property type="match status" value="1"/>
</dbReference>
<feature type="transmembrane region" description="Helical" evidence="6">
    <location>
        <begin position="93"/>
        <end position="113"/>
    </location>
</feature>
<evidence type="ECO:0000256" key="4">
    <source>
        <dbReference type="ARBA" id="ARBA00022989"/>
    </source>
</evidence>
<dbReference type="PIRSF" id="PIRSF005859">
    <property type="entry name" value="PBR"/>
    <property type="match status" value="1"/>
</dbReference>
<sequence>MATALSQWIRPTVDLDRTDAMLALLVVVAVNAVGAAPAILGGPNSEWFANLEKPALYPPTWAFGVVWTLLFSLMGIAVYLVARNGLDRGPVKLALGLFVLQFAFNVAWTPVFFALERPLAALGVIVVLDVLVAVTIVAFARIERVAATLLVPYLLWTLFATLLNYQFWALNA</sequence>
<accession>A0A4D6HFI6</accession>
<organism evidence="7 8">
    <name type="scientific">Halapricum salinum</name>
    <dbReference type="NCBI Taxonomy" id="1457250"/>
    <lineage>
        <taxon>Archaea</taxon>
        <taxon>Methanobacteriati</taxon>
        <taxon>Methanobacteriota</taxon>
        <taxon>Stenosarchaea group</taxon>
        <taxon>Halobacteria</taxon>
        <taxon>Halobacteriales</taxon>
        <taxon>Haloarculaceae</taxon>
        <taxon>Halapricum</taxon>
    </lineage>
</organism>
<dbReference type="GO" id="GO:0016020">
    <property type="term" value="C:membrane"/>
    <property type="evidence" value="ECO:0007669"/>
    <property type="project" value="UniProtKB-SubCell"/>
</dbReference>
<comment type="similarity">
    <text evidence="2">Belongs to the TspO/BZRP family.</text>
</comment>
<protein>
    <submittedName>
        <fullName evidence="7">Tryptophan-rich sensory protein</fullName>
    </submittedName>
</protein>
<evidence type="ECO:0000256" key="3">
    <source>
        <dbReference type="ARBA" id="ARBA00022692"/>
    </source>
</evidence>
<keyword evidence="4 6" id="KW-1133">Transmembrane helix</keyword>
<feature type="transmembrane region" description="Helical" evidence="6">
    <location>
        <begin position="60"/>
        <end position="81"/>
    </location>
</feature>
<dbReference type="GO" id="GO:0033013">
    <property type="term" value="P:tetrapyrrole metabolic process"/>
    <property type="evidence" value="ECO:0007669"/>
    <property type="project" value="UniProtKB-ARBA"/>
</dbReference>
<dbReference type="STRING" id="1457250.GCA_000755225_01982"/>
<dbReference type="GeneID" id="39849299"/>
<dbReference type="Pfam" id="PF03073">
    <property type="entry name" value="TspO_MBR"/>
    <property type="match status" value="1"/>
</dbReference>
<evidence type="ECO:0000313" key="8">
    <source>
        <dbReference type="Proteomes" id="UP000296706"/>
    </source>
</evidence>
<dbReference type="EMBL" id="CP031310">
    <property type="protein sequence ID" value="QCC52550.1"/>
    <property type="molecule type" value="Genomic_DNA"/>
</dbReference>
<evidence type="ECO:0000313" key="7">
    <source>
        <dbReference type="EMBL" id="QCC52550.1"/>
    </source>
</evidence>
<dbReference type="KEGG" id="hsn:DV733_15525"/>
<dbReference type="AlphaFoldDB" id="A0A4D6HFI6"/>
<feature type="transmembrane region" description="Helical" evidence="6">
    <location>
        <begin position="119"/>
        <end position="140"/>
    </location>
</feature>
<proteinExistence type="inferred from homology"/>